<evidence type="ECO:0000259" key="2">
    <source>
        <dbReference type="Pfam" id="PF26566"/>
    </source>
</evidence>
<evidence type="ECO:0000256" key="1">
    <source>
        <dbReference type="SAM" id="Coils"/>
    </source>
</evidence>
<dbReference type="InterPro" id="IPR058916">
    <property type="entry name" value="PH_40"/>
</dbReference>
<feature type="domain" description="PH" evidence="2">
    <location>
        <begin position="2"/>
        <end position="102"/>
    </location>
</feature>
<keyword evidence="4" id="KW-1185">Reference proteome</keyword>
<dbReference type="RefSeq" id="WP_308993983.1">
    <property type="nucleotide sequence ID" value="NZ_CP155618.1"/>
</dbReference>
<proteinExistence type="predicted"/>
<evidence type="ECO:0000313" key="4">
    <source>
        <dbReference type="Proteomes" id="UP001224325"/>
    </source>
</evidence>
<evidence type="ECO:0000313" key="3">
    <source>
        <dbReference type="EMBL" id="XBL13419.1"/>
    </source>
</evidence>
<reference evidence="3" key="1">
    <citation type="submission" date="2024-04" db="EMBL/GenBank/DDBJ databases">
        <title>Mariniflexile litorale, isolated from the shallow sediments of the Sea of Japan.</title>
        <authorList>
            <person name="Romanenko L."/>
            <person name="Isaeva M."/>
        </authorList>
    </citation>
    <scope>NUCLEOTIDE SEQUENCE [LARGE SCALE GENOMIC DNA]</scope>
    <source>
        <strain evidence="3">KMM 9835</strain>
    </source>
</reference>
<dbReference type="Proteomes" id="UP001224325">
    <property type="component" value="Chromosome"/>
</dbReference>
<dbReference type="KEGG" id="mlil:QLS71_013955"/>
<dbReference type="EMBL" id="CP155618">
    <property type="protein sequence ID" value="XBL13419.1"/>
    <property type="molecule type" value="Genomic_DNA"/>
</dbReference>
<protein>
    <recommendedName>
        <fullName evidence="2">PH domain-containing protein</fullName>
    </recommendedName>
</protein>
<keyword evidence="1" id="KW-0175">Coiled coil</keyword>
<sequence length="186" mass="22342">MIGIILVFNLPNFLIFINYYRENKNTRIDIDLDSDKIIISENGIKKQYKISDIKSSIYHLGVYYKNRIDNARRWKMMNSDLAYWDLKFNNGDTFYISNFLVDFLHEKPIVKNTKFRFRMFQYINKSDSKEAIELKQAQEKNMMEKYVEKFQSKTENELNEILNNRKSYQKEAVEAAELIMRNKNVG</sequence>
<dbReference type="Pfam" id="PF26566">
    <property type="entry name" value="PH_40"/>
    <property type="match status" value="1"/>
</dbReference>
<gene>
    <name evidence="3" type="ORF">QLS71_013955</name>
</gene>
<feature type="coiled-coil region" evidence="1">
    <location>
        <begin position="151"/>
        <end position="178"/>
    </location>
</feature>
<accession>A0AAU7EBH1</accession>
<dbReference type="AlphaFoldDB" id="A0AAU7EBH1"/>
<name>A0AAU7EBH1_9FLAO</name>
<organism evidence="3 4">
    <name type="scientific">Mariniflexile litorale</name>
    <dbReference type="NCBI Taxonomy" id="3045158"/>
    <lineage>
        <taxon>Bacteria</taxon>
        <taxon>Pseudomonadati</taxon>
        <taxon>Bacteroidota</taxon>
        <taxon>Flavobacteriia</taxon>
        <taxon>Flavobacteriales</taxon>
        <taxon>Flavobacteriaceae</taxon>
        <taxon>Mariniflexile</taxon>
    </lineage>
</organism>